<evidence type="ECO:0000313" key="2">
    <source>
        <dbReference type="Proteomes" id="UP000298616"/>
    </source>
</evidence>
<keyword evidence="2" id="KW-1185">Reference proteome</keyword>
<sequence length="535" mass="62941">MVISRQYKVAKPLLSELLKEHPDFPVANLYSGKIYQDIFSDYDFIADSSGFFEYYDSAKYYYQRFKRIGNEKDIRKNDDFYKEFYRRDLRTGEYDIKLSDIIVEIDQSFDKMDAHKKEVKDLLIFKSDVEDEYSELLKKVKQKISTFSNYNEFVLLEDSSIIPDFQSLSDLYRENLQKRKLASNKVIILGQKQYANTASDIKTLNIEEIKEAKFPGLFINEKTYYPDLGYFTETSVDDLGRVLNAKRILYSAFENEQFNKSDITKAQQILDKFNDNGLISSLIKFKIHENEILNTFKDRAFDSLSSKEIIPILQDYVVALSESKILLSDVSSKNTDFERSIHLNFIYIEFYGKVEFNKWIQKNLSVIESQIDSLNSEIDQHYFRSRYVVCESDTFPVFSSNDIENKEVIFNYTEGERIISLGIFSEQDSVTLLGIYLLDSDSLLKNYTLKKQFLNDSLGTKWNINSFDEKIYYKEGSAFIHILSIMDNAQSYLKVIYNTDPLLKPIDYKVIRKEEFEEIRKQNVKEKSPDYEVLR</sequence>
<dbReference type="AlphaFoldDB" id="A0A4D7K2G3"/>
<evidence type="ECO:0000313" key="1">
    <source>
        <dbReference type="EMBL" id="QCK15074.1"/>
    </source>
</evidence>
<reference evidence="1 2" key="1">
    <citation type="submission" date="2018-04" db="EMBL/GenBank/DDBJ databases">
        <title>Complete genome uncultured novel isolate.</title>
        <authorList>
            <person name="Merlino G."/>
        </authorList>
    </citation>
    <scope>NUCLEOTIDE SEQUENCE [LARGE SCALE GENOMIC DNA]</scope>
    <source>
        <strain evidence="2">R1DC9</strain>
    </source>
</reference>
<accession>A0A4D7K2G3</accession>
<protein>
    <submittedName>
        <fullName evidence="1">Uncharacterized protein</fullName>
    </submittedName>
</protein>
<proteinExistence type="predicted"/>
<gene>
    <name evidence="1" type="ORF">DCC35_10105</name>
</gene>
<name>A0A4D7K2G3_9BACT</name>
<dbReference type="Proteomes" id="UP000298616">
    <property type="component" value="Chromosome"/>
</dbReference>
<dbReference type="EMBL" id="CP028923">
    <property type="protein sequence ID" value="QCK15074.1"/>
    <property type="molecule type" value="Genomic_DNA"/>
</dbReference>
<dbReference type="KEGG" id="fpf:DCC35_10105"/>
<organism evidence="1 2">
    <name type="scientific">Mangrovivirga cuniculi</name>
    <dbReference type="NCBI Taxonomy" id="2715131"/>
    <lineage>
        <taxon>Bacteria</taxon>
        <taxon>Pseudomonadati</taxon>
        <taxon>Bacteroidota</taxon>
        <taxon>Cytophagia</taxon>
        <taxon>Cytophagales</taxon>
        <taxon>Mangrovivirgaceae</taxon>
        <taxon>Mangrovivirga</taxon>
    </lineage>
</organism>